<gene>
    <name evidence="1" type="ORF">TCM_006304</name>
</gene>
<evidence type="ECO:0000313" key="2">
    <source>
        <dbReference type="Proteomes" id="UP000026915"/>
    </source>
</evidence>
<proteinExistence type="predicted"/>
<dbReference type="EMBL" id="CM001880">
    <property type="protein sequence ID" value="EOX97213.1"/>
    <property type="molecule type" value="Genomic_DNA"/>
</dbReference>
<evidence type="ECO:0000313" key="1">
    <source>
        <dbReference type="EMBL" id="EOX97213.1"/>
    </source>
</evidence>
<organism evidence="1 2">
    <name type="scientific">Theobroma cacao</name>
    <name type="common">Cacao</name>
    <name type="synonym">Cocoa</name>
    <dbReference type="NCBI Taxonomy" id="3641"/>
    <lineage>
        <taxon>Eukaryota</taxon>
        <taxon>Viridiplantae</taxon>
        <taxon>Streptophyta</taxon>
        <taxon>Embryophyta</taxon>
        <taxon>Tracheophyta</taxon>
        <taxon>Spermatophyta</taxon>
        <taxon>Magnoliopsida</taxon>
        <taxon>eudicotyledons</taxon>
        <taxon>Gunneridae</taxon>
        <taxon>Pentapetalae</taxon>
        <taxon>rosids</taxon>
        <taxon>malvids</taxon>
        <taxon>Malvales</taxon>
        <taxon>Malvaceae</taxon>
        <taxon>Byttnerioideae</taxon>
        <taxon>Theobroma</taxon>
    </lineage>
</organism>
<sequence>MASSFPTNKGVSKAMTCGKSTTLLLKASAHLVPPVLCTLFPLGFYLFFFFIDFLMLLALTKVAAFGPHLMMLPFSYQP</sequence>
<keyword evidence="2" id="KW-1185">Reference proteome</keyword>
<dbReference type="Proteomes" id="UP000026915">
    <property type="component" value="Chromosome 2"/>
</dbReference>
<name>A0A061E4Q4_THECC</name>
<reference evidence="1 2" key="1">
    <citation type="journal article" date="2013" name="Genome Biol.">
        <title>The genome sequence of the most widely cultivated cacao type and its use to identify candidate genes regulating pod color.</title>
        <authorList>
            <person name="Motamayor J.C."/>
            <person name="Mockaitis K."/>
            <person name="Schmutz J."/>
            <person name="Haiminen N."/>
            <person name="Iii D.L."/>
            <person name="Cornejo O."/>
            <person name="Findley S.D."/>
            <person name="Zheng P."/>
            <person name="Utro F."/>
            <person name="Royaert S."/>
            <person name="Saski C."/>
            <person name="Jenkins J."/>
            <person name="Podicheti R."/>
            <person name="Zhao M."/>
            <person name="Scheffler B.E."/>
            <person name="Stack J.C."/>
            <person name="Feltus F.A."/>
            <person name="Mustiga G.M."/>
            <person name="Amores F."/>
            <person name="Phillips W."/>
            <person name="Marelli J.P."/>
            <person name="May G.D."/>
            <person name="Shapiro H."/>
            <person name="Ma J."/>
            <person name="Bustamante C.D."/>
            <person name="Schnell R.J."/>
            <person name="Main D."/>
            <person name="Gilbert D."/>
            <person name="Parida L."/>
            <person name="Kuhn D.N."/>
        </authorList>
    </citation>
    <scope>NUCLEOTIDE SEQUENCE [LARGE SCALE GENOMIC DNA]</scope>
    <source>
        <strain evidence="2">cv. Matina 1-6</strain>
    </source>
</reference>
<dbReference type="AlphaFoldDB" id="A0A061E4Q4"/>
<accession>A0A061E4Q4</accession>
<protein>
    <submittedName>
        <fullName evidence="1">Uncharacterized protein</fullName>
    </submittedName>
</protein>
<dbReference type="Gramene" id="EOX97213">
    <property type="protein sequence ID" value="EOX97213"/>
    <property type="gene ID" value="TCM_006304"/>
</dbReference>
<dbReference type="HOGENOM" id="CLU_2626919_0_0_1"/>
<dbReference type="InParanoid" id="A0A061E4Q4"/>